<dbReference type="GO" id="GO:0051539">
    <property type="term" value="F:4 iron, 4 sulfur cluster binding"/>
    <property type="evidence" value="ECO:0007669"/>
    <property type="project" value="UniProtKB-KW"/>
</dbReference>
<dbReference type="SUPFAM" id="SSF102114">
    <property type="entry name" value="Radical SAM enzymes"/>
    <property type="match status" value="1"/>
</dbReference>
<feature type="domain" description="MTTase N-terminal" evidence="8">
    <location>
        <begin position="16"/>
        <end position="124"/>
    </location>
</feature>
<name>A0A420WF00_9PROT</name>
<dbReference type="Proteomes" id="UP000282211">
    <property type="component" value="Unassembled WGS sequence"/>
</dbReference>
<dbReference type="GO" id="GO:0046872">
    <property type="term" value="F:metal ion binding"/>
    <property type="evidence" value="ECO:0007669"/>
    <property type="project" value="UniProtKB-KW"/>
</dbReference>
<organism evidence="10 11">
    <name type="scientific">Litorimonas taeanensis</name>
    <dbReference type="NCBI Taxonomy" id="568099"/>
    <lineage>
        <taxon>Bacteria</taxon>
        <taxon>Pseudomonadati</taxon>
        <taxon>Pseudomonadota</taxon>
        <taxon>Alphaproteobacteria</taxon>
        <taxon>Maricaulales</taxon>
        <taxon>Robiginitomaculaceae</taxon>
    </lineage>
</organism>
<dbReference type="SFLD" id="SFLDG01082">
    <property type="entry name" value="B12-binding_domain_containing"/>
    <property type="match status" value="1"/>
</dbReference>
<reference evidence="10 11" key="1">
    <citation type="submission" date="2018-10" db="EMBL/GenBank/DDBJ databases">
        <title>Genomic Encyclopedia of Type Strains, Phase IV (KMG-IV): sequencing the most valuable type-strain genomes for metagenomic binning, comparative biology and taxonomic classification.</title>
        <authorList>
            <person name="Goeker M."/>
        </authorList>
    </citation>
    <scope>NUCLEOTIDE SEQUENCE [LARGE SCALE GENOMIC DNA]</scope>
    <source>
        <strain evidence="10 11">DSM 22008</strain>
    </source>
</reference>
<evidence type="ECO:0000256" key="3">
    <source>
        <dbReference type="ARBA" id="ARBA00022679"/>
    </source>
</evidence>
<dbReference type="SFLD" id="SFLDS00029">
    <property type="entry name" value="Radical_SAM"/>
    <property type="match status" value="1"/>
</dbReference>
<comment type="caution">
    <text evidence="10">The sequence shown here is derived from an EMBL/GenBank/DDBJ whole genome shotgun (WGS) entry which is preliminary data.</text>
</comment>
<evidence type="ECO:0000259" key="8">
    <source>
        <dbReference type="PROSITE" id="PS51449"/>
    </source>
</evidence>
<proteinExistence type="predicted"/>
<dbReference type="EMBL" id="RBII01000002">
    <property type="protein sequence ID" value="RKQ69552.1"/>
    <property type="molecule type" value="Genomic_DNA"/>
</dbReference>
<dbReference type="CDD" id="cd01335">
    <property type="entry name" value="Radical_SAM"/>
    <property type="match status" value="1"/>
</dbReference>
<keyword evidence="5" id="KW-0479">Metal-binding</keyword>
<dbReference type="Gene3D" id="3.80.30.20">
    <property type="entry name" value="tm_1862 like domain"/>
    <property type="match status" value="1"/>
</dbReference>
<dbReference type="InterPro" id="IPR058240">
    <property type="entry name" value="rSAM_sf"/>
</dbReference>
<keyword evidence="6" id="KW-0408">Iron</keyword>
<keyword evidence="4" id="KW-0949">S-adenosyl-L-methionine</keyword>
<dbReference type="PANTHER" id="PTHR11918:SF45">
    <property type="entry name" value="THREONYLCARBAMOYLADENOSINE TRNA METHYLTHIOTRANSFERASE"/>
    <property type="match status" value="1"/>
</dbReference>
<dbReference type="SMART" id="SM00729">
    <property type="entry name" value="Elp3"/>
    <property type="match status" value="1"/>
</dbReference>
<evidence type="ECO:0000259" key="9">
    <source>
        <dbReference type="PROSITE" id="PS51918"/>
    </source>
</evidence>
<dbReference type="OrthoDB" id="9805215at2"/>
<sequence length="438" mass="47699">MGDIPDIKPKDASADNDTKVVNLGCRLNAYESDVMAGHARDAGLKNTIIINTCAVTNEAVAESRRQVRKARRDNPDSKVIVTGCAAQIDPKAFADIKGVDHVIGNHEKMSPQSFDPDFLRTSEPIRVNDIMSVSETAPQFMGSGNQALFKSQNRSRAFLQVQNGCDHRCTFCIIPYGRGNARSVPAGEVVGSVKSLVAQGFNEVVLTGVDLSSWGGDLPGSPPLGDLVRRVLKLVPDLPRLRLSSIDPAEVDDVLFDLLTTEPRMTPYLHLSLQAGDNMILKRMKRRHSRDDVISLCDRLTTARPEMTFGADIIAGFPTETEAMFKNSLRIVSDVKIPWLHVFPYSAREGTPAAKIPPVNGNIVKSRAKLLRAEGEAVKALHLQSRIGDIDMALFEETGFARLPDFCLVKVDTPAKSGSLAQVKITGATPEHLIGTLI</sequence>
<dbReference type="NCBIfam" id="TIGR01579">
    <property type="entry name" value="MiaB-like-C"/>
    <property type="match status" value="1"/>
</dbReference>
<dbReference type="RefSeq" id="WP_121102373.1">
    <property type="nucleotide sequence ID" value="NZ_RBII01000002.1"/>
</dbReference>
<evidence type="ECO:0000256" key="7">
    <source>
        <dbReference type="ARBA" id="ARBA00023014"/>
    </source>
</evidence>
<feature type="domain" description="Radical SAM core" evidence="9">
    <location>
        <begin position="151"/>
        <end position="391"/>
    </location>
</feature>
<dbReference type="InterPro" id="IPR013848">
    <property type="entry name" value="Methylthiotransferase_N"/>
</dbReference>
<dbReference type="PROSITE" id="PS01278">
    <property type="entry name" value="MTTASE_RADICAL"/>
    <property type="match status" value="1"/>
</dbReference>
<dbReference type="NCBIfam" id="TIGR00089">
    <property type="entry name" value="MiaB/RimO family radical SAM methylthiotransferase"/>
    <property type="match status" value="1"/>
</dbReference>
<dbReference type="InterPro" id="IPR006638">
    <property type="entry name" value="Elp3/MiaA/NifB-like_rSAM"/>
</dbReference>
<evidence type="ECO:0000256" key="4">
    <source>
        <dbReference type="ARBA" id="ARBA00022691"/>
    </source>
</evidence>
<evidence type="ECO:0000256" key="2">
    <source>
        <dbReference type="ARBA" id="ARBA00022485"/>
    </source>
</evidence>
<dbReference type="Gene3D" id="3.40.50.12160">
    <property type="entry name" value="Methylthiotransferase, N-terminal domain"/>
    <property type="match status" value="1"/>
</dbReference>
<evidence type="ECO:0000313" key="11">
    <source>
        <dbReference type="Proteomes" id="UP000282211"/>
    </source>
</evidence>
<dbReference type="GO" id="GO:0035598">
    <property type="term" value="F:tRNA (N(6)-L-threonylcarbamoyladenosine(37)-C(2))-methylthiotransferase activity"/>
    <property type="evidence" value="ECO:0007669"/>
    <property type="project" value="TreeGrafter"/>
</dbReference>
<dbReference type="InterPro" id="IPR023404">
    <property type="entry name" value="rSAM_horseshoe"/>
</dbReference>
<dbReference type="AlphaFoldDB" id="A0A420WF00"/>
<protein>
    <submittedName>
        <fullName evidence="10">Threonylcarbamoyladenosine tRNA methylthiotransferase MtaB</fullName>
    </submittedName>
</protein>
<keyword evidence="11" id="KW-1185">Reference proteome</keyword>
<evidence type="ECO:0000256" key="5">
    <source>
        <dbReference type="ARBA" id="ARBA00022723"/>
    </source>
</evidence>
<keyword evidence="2" id="KW-0004">4Fe-4S</keyword>
<dbReference type="InterPro" id="IPR020612">
    <property type="entry name" value="Methylthiotransferase_CS"/>
</dbReference>
<dbReference type="InterPro" id="IPR005839">
    <property type="entry name" value="Methylthiotransferase"/>
</dbReference>
<dbReference type="Pfam" id="PF00919">
    <property type="entry name" value="UPF0004"/>
    <property type="match status" value="1"/>
</dbReference>
<dbReference type="PROSITE" id="PS51449">
    <property type="entry name" value="MTTASE_N"/>
    <property type="match status" value="1"/>
</dbReference>
<evidence type="ECO:0000256" key="1">
    <source>
        <dbReference type="ARBA" id="ARBA00001966"/>
    </source>
</evidence>
<dbReference type="InterPro" id="IPR006467">
    <property type="entry name" value="MiaB-like_bact"/>
</dbReference>
<accession>A0A420WF00</accession>
<keyword evidence="7" id="KW-0411">Iron-sulfur</keyword>
<dbReference type="InterPro" id="IPR038135">
    <property type="entry name" value="Methylthiotransferase_N_sf"/>
</dbReference>
<dbReference type="PROSITE" id="PS51918">
    <property type="entry name" value="RADICAL_SAM"/>
    <property type="match status" value="1"/>
</dbReference>
<dbReference type="InParanoid" id="A0A420WF00"/>
<keyword evidence="3 10" id="KW-0808">Transferase</keyword>
<dbReference type="InterPro" id="IPR007197">
    <property type="entry name" value="rSAM"/>
</dbReference>
<comment type="cofactor">
    <cofactor evidence="1">
        <name>[4Fe-4S] cluster</name>
        <dbReference type="ChEBI" id="CHEBI:49883"/>
    </cofactor>
</comment>
<dbReference type="Pfam" id="PF04055">
    <property type="entry name" value="Radical_SAM"/>
    <property type="match status" value="1"/>
</dbReference>
<evidence type="ECO:0000256" key="6">
    <source>
        <dbReference type="ARBA" id="ARBA00023004"/>
    </source>
</evidence>
<evidence type="ECO:0000313" key="10">
    <source>
        <dbReference type="EMBL" id="RKQ69552.1"/>
    </source>
</evidence>
<dbReference type="PANTHER" id="PTHR11918">
    <property type="entry name" value="RADICAL SAM PROTEINS"/>
    <property type="match status" value="1"/>
</dbReference>
<gene>
    <name evidence="10" type="ORF">DES40_2353</name>
</gene>